<dbReference type="Pfam" id="PF08284">
    <property type="entry name" value="RVP_2"/>
    <property type="match status" value="1"/>
</dbReference>
<feature type="non-terminal residue" evidence="2">
    <location>
        <position position="266"/>
    </location>
</feature>
<protein>
    <recommendedName>
        <fullName evidence="4">Peptidase A2 domain-containing protein</fullName>
    </recommendedName>
</protein>
<dbReference type="Proteomes" id="UP000053647">
    <property type="component" value="Unassembled WGS sequence"/>
</dbReference>
<gene>
    <name evidence="2" type="ORF">PAXINDRAFT_87886</name>
</gene>
<dbReference type="InterPro" id="IPR021109">
    <property type="entry name" value="Peptidase_aspartic_dom_sf"/>
</dbReference>
<proteinExistence type="predicted"/>
<keyword evidence="3" id="KW-1185">Reference proteome</keyword>
<evidence type="ECO:0008006" key="4">
    <source>
        <dbReference type="Google" id="ProtNLM"/>
    </source>
</evidence>
<dbReference type="EMBL" id="KN819500">
    <property type="protein sequence ID" value="KIJ09137.1"/>
    <property type="molecule type" value="Genomic_DNA"/>
</dbReference>
<reference evidence="2 3" key="1">
    <citation type="submission" date="2014-06" db="EMBL/GenBank/DDBJ databases">
        <authorList>
            <consortium name="DOE Joint Genome Institute"/>
            <person name="Kuo A."/>
            <person name="Kohler A."/>
            <person name="Nagy L.G."/>
            <person name="Floudas D."/>
            <person name="Copeland A."/>
            <person name="Barry K.W."/>
            <person name="Cichocki N."/>
            <person name="Veneault-Fourrey C."/>
            <person name="LaButti K."/>
            <person name="Lindquist E.A."/>
            <person name="Lipzen A."/>
            <person name="Lundell T."/>
            <person name="Morin E."/>
            <person name="Murat C."/>
            <person name="Sun H."/>
            <person name="Tunlid A."/>
            <person name="Henrissat B."/>
            <person name="Grigoriev I.V."/>
            <person name="Hibbett D.S."/>
            <person name="Martin F."/>
            <person name="Nordberg H.P."/>
            <person name="Cantor M.N."/>
            <person name="Hua S.X."/>
        </authorList>
    </citation>
    <scope>NUCLEOTIDE SEQUENCE [LARGE SCALE GENOMIC DNA]</scope>
    <source>
        <strain evidence="2 3">ATCC 200175</strain>
    </source>
</reference>
<organism evidence="2 3">
    <name type="scientific">Paxillus involutus ATCC 200175</name>
    <dbReference type="NCBI Taxonomy" id="664439"/>
    <lineage>
        <taxon>Eukaryota</taxon>
        <taxon>Fungi</taxon>
        <taxon>Dikarya</taxon>
        <taxon>Basidiomycota</taxon>
        <taxon>Agaricomycotina</taxon>
        <taxon>Agaricomycetes</taxon>
        <taxon>Agaricomycetidae</taxon>
        <taxon>Boletales</taxon>
        <taxon>Paxilineae</taxon>
        <taxon>Paxillaceae</taxon>
        <taxon>Paxillus</taxon>
    </lineage>
</organism>
<dbReference type="CDD" id="cd00303">
    <property type="entry name" value="retropepsin_like"/>
    <property type="match status" value="1"/>
</dbReference>
<feature type="region of interest" description="Disordered" evidence="1">
    <location>
        <begin position="1"/>
        <end position="22"/>
    </location>
</feature>
<sequence>MRPGKPSRGGGKRSQPEGSTTHVAIERTAMKPKDFTCRVPTSIVVEVCINGHPMRALLDTGLMADFLLTTAVDQLRLKKEVLVKPLPVQLAVHGSRSKINCAVEAQFQYQDIDCKKRFDVVNLDDCDLILGTPFLFQHRVMLGMNPTWVAIGSAKLLEILGEEVISISVAVTDLLEGALNDLREQLKCEASDLCLDAMETGLPPLRAVNHTIPLIDEAKVYSWRPSKCLEAYRSLWQKKCNTYLDSGRWQVATGVNAMLLLIIPKP</sequence>
<name>A0A0C9TMY5_PAXIN</name>
<dbReference type="SUPFAM" id="SSF50630">
    <property type="entry name" value="Acid proteases"/>
    <property type="match status" value="1"/>
</dbReference>
<reference evidence="3" key="2">
    <citation type="submission" date="2015-01" db="EMBL/GenBank/DDBJ databases">
        <title>Evolutionary Origins and Diversification of the Mycorrhizal Mutualists.</title>
        <authorList>
            <consortium name="DOE Joint Genome Institute"/>
            <consortium name="Mycorrhizal Genomics Consortium"/>
            <person name="Kohler A."/>
            <person name="Kuo A."/>
            <person name="Nagy L.G."/>
            <person name="Floudas D."/>
            <person name="Copeland A."/>
            <person name="Barry K.W."/>
            <person name="Cichocki N."/>
            <person name="Veneault-Fourrey C."/>
            <person name="LaButti K."/>
            <person name="Lindquist E.A."/>
            <person name="Lipzen A."/>
            <person name="Lundell T."/>
            <person name="Morin E."/>
            <person name="Murat C."/>
            <person name="Riley R."/>
            <person name="Ohm R."/>
            <person name="Sun H."/>
            <person name="Tunlid A."/>
            <person name="Henrissat B."/>
            <person name="Grigoriev I.V."/>
            <person name="Hibbett D.S."/>
            <person name="Martin F."/>
        </authorList>
    </citation>
    <scope>NUCLEOTIDE SEQUENCE [LARGE SCALE GENOMIC DNA]</scope>
    <source>
        <strain evidence="3">ATCC 200175</strain>
    </source>
</reference>
<evidence type="ECO:0000256" key="1">
    <source>
        <dbReference type="SAM" id="MobiDB-lite"/>
    </source>
</evidence>
<accession>A0A0C9TMY5</accession>
<dbReference type="OrthoDB" id="1750432at2759"/>
<evidence type="ECO:0000313" key="2">
    <source>
        <dbReference type="EMBL" id="KIJ09137.1"/>
    </source>
</evidence>
<dbReference type="HOGENOM" id="CLU_047281_0_0_1"/>
<evidence type="ECO:0000313" key="3">
    <source>
        <dbReference type="Proteomes" id="UP000053647"/>
    </source>
</evidence>
<dbReference type="Gene3D" id="2.40.70.10">
    <property type="entry name" value="Acid Proteases"/>
    <property type="match status" value="1"/>
</dbReference>
<dbReference type="AlphaFoldDB" id="A0A0C9TMY5"/>